<protein>
    <submittedName>
        <fullName evidence="8">Metal ABC transporter permease</fullName>
    </submittedName>
</protein>
<keyword evidence="3 6" id="KW-0812">Transmembrane</keyword>
<dbReference type="PANTHER" id="PTHR30477">
    <property type="entry name" value="ABC-TRANSPORTER METAL-BINDING PROTEIN"/>
    <property type="match status" value="1"/>
</dbReference>
<evidence type="ECO:0000256" key="7">
    <source>
        <dbReference type="SAM" id="Phobius"/>
    </source>
</evidence>
<evidence type="ECO:0000256" key="4">
    <source>
        <dbReference type="ARBA" id="ARBA00022989"/>
    </source>
</evidence>
<proteinExistence type="inferred from homology"/>
<dbReference type="Gene3D" id="1.10.3470.10">
    <property type="entry name" value="ABC transporter involved in vitamin B12 uptake, BtuC"/>
    <property type="match status" value="1"/>
</dbReference>
<evidence type="ECO:0000256" key="1">
    <source>
        <dbReference type="ARBA" id="ARBA00004141"/>
    </source>
</evidence>
<keyword evidence="4 7" id="KW-1133">Transmembrane helix</keyword>
<evidence type="ECO:0000313" key="8">
    <source>
        <dbReference type="EMBL" id="MEL0628990.1"/>
    </source>
</evidence>
<feature type="transmembrane region" description="Helical" evidence="7">
    <location>
        <begin position="50"/>
        <end position="83"/>
    </location>
</feature>
<dbReference type="EMBL" id="JBAKAZ010000012">
    <property type="protein sequence ID" value="MEL0628990.1"/>
    <property type="molecule type" value="Genomic_DNA"/>
</dbReference>
<evidence type="ECO:0000313" key="9">
    <source>
        <dbReference type="Proteomes" id="UP001369082"/>
    </source>
</evidence>
<keyword evidence="6" id="KW-0813">Transport</keyword>
<dbReference type="Proteomes" id="UP001369082">
    <property type="component" value="Unassembled WGS sequence"/>
</dbReference>
<feature type="transmembrane region" description="Helical" evidence="7">
    <location>
        <begin position="95"/>
        <end position="115"/>
    </location>
</feature>
<evidence type="ECO:0000256" key="5">
    <source>
        <dbReference type="ARBA" id="ARBA00023136"/>
    </source>
</evidence>
<keyword evidence="9" id="KW-1185">Reference proteome</keyword>
<dbReference type="InterPro" id="IPR037294">
    <property type="entry name" value="ABC_BtuC-like"/>
</dbReference>
<dbReference type="CDD" id="cd06550">
    <property type="entry name" value="TM_ABC_iron-siderophores_like"/>
    <property type="match status" value="1"/>
</dbReference>
<organism evidence="8 9">
    <name type="scientific">Psychromonas aquatilis</name>
    <dbReference type="NCBI Taxonomy" id="2005072"/>
    <lineage>
        <taxon>Bacteria</taxon>
        <taxon>Pseudomonadati</taxon>
        <taxon>Pseudomonadota</taxon>
        <taxon>Gammaproteobacteria</taxon>
        <taxon>Alteromonadales</taxon>
        <taxon>Psychromonadaceae</taxon>
        <taxon>Psychromonas</taxon>
    </lineage>
</organism>
<dbReference type="InterPro" id="IPR001626">
    <property type="entry name" value="ABC_TroCD"/>
</dbReference>
<evidence type="ECO:0000256" key="3">
    <source>
        <dbReference type="ARBA" id="ARBA00022692"/>
    </source>
</evidence>
<name>A0ABU9GNV2_9GAMM</name>
<feature type="transmembrane region" description="Helical" evidence="7">
    <location>
        <begin position="179"/>
        <end position="207"/>
    </location>
</feature>
<evidence type="ECO:0000256" key="2">
    <source>
        <dbReference type="ARBA" id="ARBA00008034"/>
    </source>
</evidence>
<feature type="transmembrane region" description="Helical" evidence="7">
    <location>
        <begin position="246"/>
        <end position="267"/>
    </location>
</feature>
<accession>A0ABU9GNV2</accession>
<feature type="transmembrane region" description="Helical" evidence="7">
    <location>
        <begin position="20"/>
        <end position="38"/>
    </location>
</feature>
<dbReference type="PANTHER" id="PTHR30477:SF24">
    <property type="entry name" value="IRON TRANSPORT SYSTEM MEMBRANE PROTEIN HI_0359-RELATED"/>
    <property type="match status" value="1"/>
</dbReference>
<comment type="caution">
    <text evidence="8">The sequence shown here is derived from an EMBL/GenBank/DDBJ whole genome shotgun (WGS) entry which is preliminary data.</text>
</comment>
<comment type="subcellular location">
    <subcellularLocation>
        <location evidence="6">Cell membrane</location>
        <topology evidence="6">Multi-pass membrane protein</topology>
    </subcellularLocation>
    <subcellularLocation>
        <location evidence="1">Membrane</location>
        <topology evidence="1">Multi-pass membrane protein</topology>
    </subcellularLocation>
</comment>
<dbReference type="SUPFAM" id="SSF81345">
    <property type="entry name" value="ABC transporter involved in vitamin B12 uptake, BtuC"/>
    <property type="match status" value="1"/>
</dbReference>
<dbReference type="RefSeq" id="WP_341597003.1">
    <property type="nucleotide sequence ID" value="NZ_JBAKAZ010000012.1"/>
</dbReference>
<reference evidence="8 9" key="1">
    <citation type="submission" date="2024-02" db="EMBL/GenBank/DDBJ databases">
        <title>Bacteria isolated from the canopy kelp, Nereocystis luetkeana.</title>
        <authorList>
            <person name="Pfister C.A."/>
            <person name="Younker I.T."/>
            <person name="Light S.H."/>
        </authorList>
    </citation>
    <scope>NUCLEOTIDE SEQUENCE [LARGE SCALE GENOMIC DNA]</scope>
    <source>
        <strain evidence="8 9">TI.1.05</strain>
    </source>
</reference>
<comment type="similarity">
    <text evidence="2 6">Belongs to the ABC-3 integral membrane protein family.</text>
</comment>
<gene>
    <name evidence="8" type="ORF">V6256_05150</name>
</gene>
<evidence type="ECO:0000256" key="6">
    <source>
        <dbReference type="RuleBase" id="RU003943"/>
    </source>
</evidence>
<feature type="transmembrane region" description="Helical" evidence="7">
    <location>
        <begin position="136"/>
        <end position="159"/>
    </location>
</feature>
<sequence>MLFEWFIQPFQYEFMQRALLAGLSVGLVCAILSCFLVLKGWSLMGDAISHAVLPGIVLSYILGIALPIGAFISGFLCALLTGFIKNNSRLKEDTILGVVYSGMFALGLVLFTKIETNQHLMHILFGNMLGINDNEYIQTIVLSLTIFAIVVIFSKQLLLYCFDSSHARVVGLPVHFIHYSLLIMISLAVVAAIQAVGVVLVVALLISPGITAFVLVKNFWVMIFIAIIFSLTTICLGILISFHIDGATGACIVLLQAFCFCCVLLFNRLKINKNTMKSKQQKQVFSH</sequence>
<dbReference type="Pfam" id="PF00950">
    <property type="entry name" value="ABC-3"/>
    <property type="match status" value="1"/>
</dbReference>
<feature type="transmembrane region" description="Helical" evidence="7">
    <location>
        <begin position="219"/>
        <end position="240"/>
    </location>
</feature>
<keyword evidence="5 7" id="KW-0472">Membrane</keyword>